<organism evidence="1 2">
    <name type="scientific">Choristoneura fumiferana</name>
    <name type="common">Spruce budworm moth</name>
    <name type="synonym">Archips fumiferana</name>
    <dbReference type="NCBI Taxonomy" id="7141"/>
    <lineage>
        <taxon>Eukaryota</taxon>
        <taxon>Metazoa</taxon>
        <taxon>Ecdysozoa</taxon>
        <taxon>Arthropoda</taxon>
        <taxon>Hexapoda</taxon>
        <taxon>Insecta</taxon>
        <taxon>Pterygota</taxon>
        <taxon>Neoptera</taxon>
        <taxon>Endopterygota</taxon>
        <taxon>Lepidoptera</taxon>
        <taxon>Glossata</taxon>
        <taxon>Ditrysia</taxon>
        <taxon>Tortricoidea</taxon>
        <taxon>Tortricidae</taxon>
        <taxon>Tortricinae</taxon>
        <taxon>Choristoneura</taxon>
    </lineage>
</organism>
<evidence type="ECO:0000313" key="2">
    <source>
        <dbReference type="Proteomes" id="UP001064048"/>
    </source>
</evidence>
<name>A0ACC0KQU9_CHOFU</name>
<protein>
    <submittedName>
        <fullName evidence="1">Uncharacterized protein</fullName>
    </submittedName>
</protein>
<gene>
    <name evidence="1" type="ORF">MSG28_011127</name>
</gene>
<sequence length="121" mass="13718">MRNRSRVASSSSLITVAPIITSECPFMYLVKEYTTISAPKSSGLCRRCSRRILAWRLCTTSLVTDQTDARARCSLTGQTREVCGYYEPEIEYYCGRLPGIIQLSYITTASEKTDDRNWRGN</sequence>
<dbReference type="Proteomes" id="UP001064048">
    <property type="component" value="Chromosome 18"/>
</dbReference>
<comment type="caution">
    <text evidence="1">The sequence shown here is derived from an EMBL/GenBank/DDBJ whole genome shotgun (WGS) entry which is preliminary data.</text>
</comment>
<accession>A0ACC0KQU9</accession>
<proteinExistence type="predicted"/>
<reference evidence="1 2" key="1">
    <citation type="journal article" date="2022" name="Genome Biol. Evol.">
        <title>The Spruce Budworm Genome: Reconstructing the Evolutionary History of Antifreeze Proteins.</title>
        <authorList>
            <person name="Beliveau C."/>
            <person name="Gagne P."/>
            <person name="Picq S."/>
            <person name="Vernygora O."/>
            <person name="Keeling C.I."/>
            <person name="Pinkney K."/>
            <person name="Doucet D."/>
            <person name="Wen F."/>
            <person name="Johnston J.S."/>
            <person name="Maaroufi H."/>
            <person name="Boyle B."/>
            <person name="Laroche J."/>
            <person name="Dewar K."/>
            <person name="Juretic N."/>
            <person name="Blackburn G."/>
            <person name="Nisole A."/>
            <person name="Brunet B."/>
            <person name="Brandao M."/>
            <person name="Lumley L."/>
            <person name="Duan J."/>
            <person name="Quan G."/>
            <person name="Lucarotti C.J."/>
            <person name="Roe A.D."/>
            <person name="Sperling F.A.H."/>
            <person name="Levesque R.C."/>
            <person name="Cusson M."/>
        </authorList>
    </citation>
    <scope>NUCLEOTIDE SEQUENCE [LARGE SCALE GENOMIC DNA]</scope>
    <source>
        <strain evidence="1">Glfc:IPQL:Cfum</strain>
    </source>
</reference>
<evidence type="ECO:0000313" key="1">
    <source>
        <dbReference type="EMBL" id="KAI8438714.1"/>
    </source>
</evidence>
<dbReference type="EMBL" id="CM046118">
    <property type="protein sequence ID" value="KAI8438714.1"/>
    <property type="molecule type" value="Genomic_DNA"/>
</dbReference>
<keyword evidence="2" id="KW-1185">Reference proteome</keyword>